<evidence type="ECO:0000313" key="3">
    <source>
        <dbReference type="EMBL" id="PZG16438.1"/>
    </source>
</evidence>
<dbReference type="Gene3D" id="3.30.530.20">
    <property type="match status" value="1"/>
</dbReference>
<evidence type="ECO:0000313" key="4">
    <source>
        <dbReference type="Proteomes" id="UP000248544"/>
    </source>
</evidence>
<protein>
    <submittedName>
        <fullName evidence="3">ATPase</fullName>
    </submittedName>
</protein>
<dbReference type="InterPro" id="IPR013538">
    <property type="entry name" value="ASHA1/2-like_C"/>
</dbReference>
<dbReference type="InterPro" id="IPR023393">
    <property type="entry name" value="START-like_dom_sf"/>
</dbReference>
<name>A0A2W2EVF8_9ACTN</name>
<accession>A0A2W2EVF8</accession>
<feature type="non-terminal residue" evidence="3">
    <location>
        <position position="1"/>
    </location>
</feature>
<dbReference type="Proteomes" id="UP000248544">
    <property type="component" value="Unassembled WGS sequence"/>
</dbReference>
<reference evidence="3 4" key="1">
    <citation type="submission" date="2018-01" db="EMBL/GenBank/DDBJ databases">
        <title>Draft genome sequence of Sphaerisporangium sp. 7K107.</title>
        <authorList>
            <person name="Sahin N."/>
            <person name="Saygin H."/>
            <person name="Ay H."/>
        </authorList>
    </citation>
    <scope>NUCLEOTIDE SEQUENCE [LARGE SCALE GENOMIC DNA]</scope>
    <source>
        <strain evidence="3 4">7K107</strain>
    </source>
</reference>
<comment type="similarity">
    <text evidence="1">Belongs to the AHA1 family.</text>
</comment>
<dbReference type="Pfam" id="PF08327">
    <property type="entry name" value="AHSA1"/>
    <property type="match status" value="1"/>
</dbReference>
<gene>
    <name evidence="3" type="ORF">C1I98_38965</name>
</gene>
<dbReference type="EMBL" id="POUA01000735">
    <property type="protein sequence ID" value="PZG16438.1"/>
    <property type="molecule type" value="Genomic_DNA"/>
</dbReference>
<evidence type="ECO:0000259" key="2">
    <source>
        <dbReference type="Pfam" id="PF08327"/>
    </source>
</evidence>
<organism evidence="3 4">
    <name type="scientific">Spongiactinospora gelatinilytica</name>
    <dbReference type="NCBI Taxonomy" id="2666298"/>
    <lineage>
        <taxon>Bacteria</taxon>
        <taxon>Bacillati</taxon>
        <taxon>Actinomycetota</taxon>
        <taxon>Actinomycetes</taxon>
        <taxon>Streptosporangiales</taxon>
        <taxon>Streptosporangiaceae</taxon>
        <taxon>Spongiactinospora</taxon>
    </lineage>
</organism>
<dbReference type="SUPFAM" id="SSF55961">
    <property type="entry name" value="Bet v1-like"/>
    <property type="match status" value="1"/>
</dbReference>
<sequence>AWRFVWRGPDDAGMAAGGVYREIEPEVRLVYTESFDDHWYHGECLVSHDFTETAGRTTLTSTMLYESRAVRDLVLASPMARGMEEGYVRLDAVLVGGLEGGTQ</sequence>
<keyword evidence="4" id="KW-1185">Reference proteome</keyword>
<feature type="domain" description="Activator of Hsp90 ATPase homologue 1/2-like C-terminal" evidence="2">
    <location>
        <begin position="2"/>
        <end position="94"/>
    </location>
</feature>
<dbReference type="RefSeq" id="WP_199537569.1">
    <property type="nucleotide sequence ID" value="NZ_POUA01000735.1"/>
</dbReference>
<dbReference type="AlphaFoldDB" id="A0A2W2EVF8"/>
<comment type="caution">
    <text evidence="3">The sequence shown here is derived from an EMBL/GenBank/DDBJ whole genome shotgun (WGS) entry which is preliminary data.</text>
</comment>
<evidence type="ECO:0000256" key="1">
    <source>
        <dbReference type="ARBA" id="ARBA00006817"/>
    </source>
</evidence>
<proteinExistence type="inferred from homology"/>